<dbReference type="SMART" id="SM00409">
    <property type="entry name" value="IG"/>
    <property type="match status" value="2"/>
</dbReference>
<feature type="domain" description="Ig-like" evidence="8">
    <location>
        <begin position="146"/>
        <end position="236"/>
    </location>
</feature>
<dbReference type="GO" id="GO:0007156">
    <property type="term" value="P:homophilic cell adhesion via plasma membrane adhesion molecules"/>
    <property type="evidence" value="ECO:0007669"/>
    <property type="project" value="TreeGrafter"/>
</dbReference>
<comment type="caution">
    <text evidence="9">The sequence shown here is derived from an EMBL/GenBank/DDBJ whole genome shotgun (WGS) entry which is preliminary data.</text>
</comment>
<comment type="subcellular location">
    <subcellularLocation>
        <location evidence="1">Membrane</location>
    </subcellularLocation>
</comment>
<dbReference type="EMBL" id="JAATJU010023558">
    <property type="protein sequence ID" value="KAH0507482.1"/>
    <property type="molecule type" value="Genomic_DNA"/>
</dbReference>
<sequence>MKVNSYIPSKSRLRKSQAVLEIPNLQLDDAGVYECTAENSRGKNSFRGQLQIYTYPHWIQKLNDTQLDSGSPLQWECKATGKPRPTYRWLKNGAPLLPQSRVDTANGILMIHSVNQSDAGMYQCLAENKYGAIYASAELKILASPPSFELNQVKKTIIVTKDREVLIECQPQGAPKPTISWRKGDKVVRGNKRLRDYCERGVEILQEADVREDQSQCLLATASQLYLDSEKQRSGCDQITLHIE</sequence>
<keyword evidence="2" id="KW-0732">Signal</keyword>
<dbReference type="InterPro" id="IPR003598">
    <property type="entry name" value="Ig_sub2"/>
</dbReference>
<dbReference type="Proteomes" id="UP000710432">
    <property type="component" value="Unassembled WGS sequence"/>
</dbReference>
<dbReference type="Gene3D" id="2.60.40.10">
    <property type="entry name" value="Immunoglobulins"/>
    <property type="match status" value="3"/>
</dbReference>
<evidence type="ECO:0000256" key="4">
    <source>
        <dbReference type="ARBA" id="ARBA00023136"/>
    </source>
</evidence>
<dbReference type="PANTHER" id="PTHR45080:SF8">
    <property type="entry name" value="IG-LIKE DOMAIN-CONTAINING PROTEIN"/>
    <property type="match status" value="1"/>
</dbReference>
<evidence type="ECO:0000256" key="2">
    <source>
        <dbReference type="ARBA" id="ARBA00022729"/>
    </source>
</evidence>
<evidence type="ECO:0000256" key="7">
    <source>
        <dbReference type="ARBA" id="ARBA00023319"/>
    </source>
</evidence>
<dbReference type="AlphaFoldDB" id="A0A8J6GBY9"/>
<reference evidence="9" key="1">
    <citation type="submission" date="2020-03" db="EMBL/GenBank/DDBJ databases">
        <title>Studies in the Genomics of Life Span.</title>
        <authorList>
            <person name="Glass D."/>
        </authorList>
    </citation>
    <scope>NUCLEOTIDE SEQUENCE</scope>
    <source>
        <strain evidence="9">LTLLF</strain>
        <tissue evidence="9">Muscle</tissue>
    </source>
</reference>
<dbReference type="SUPFAM" id="SSF48726">
    <property type="entry name" value="Immunoglobulin"/>
    <property type="match status" value="3"/>
</dbReference>
<keyword evidence="6" id="KW-0325">Glycoprotein</keyword>
<dbReference type="Pfam" id="PF07679">
    <property type="entry name" value="I-set"/>
    <property type="match status" value="3"/>
</dbReference>
<keyword evidence="3" id="KW-0677">Repeat</keyword>
<evidence type="ECO:0000313" key="10">
    <source>
        <dbReference type="Proteomes" id="UP000710432"/>
    </source>
</evidence>
<dbReference type="GO" id="GO:0005886">
    <property type="term" value="C:plasma membrane"/>
    <property type="evidence" value="ECO:0007669"/>
    <property type="project" value="TreeGrafter"/>
</dbReference>
<dbReference type="SMART" id="SM00408">
    <property type="entry name" value="IGc2"/>
    <property type="match status" value="2"/>
</dbReference>
<dbReference type="FunFam" id="2.60.40.10:FF:000004">
    <property type="entry name" value="DCC isoform 1"/>
    <property type="match status" value="1"/>
</dbReference>
<dbReference type="InterPro" id="IPR003599">
    <property type="entry name" value="Ig_sub"/>
</dbReference>
<organism evidence="9 10">
    <name type="scientific">Microtus ochrogaster</name>
    <name type="common">Prairie vole</name>
    <dbReference type="NCBI Taxonomy" id="79684"/>
    <lineage>
        <taxon>Eukaryota</taxon>
        <taxon>Metazoa</taxon>
        <taxon>Chordata</taxon>
        <taxon>Craniata</taxon>
        <taxon>Vertebrata</taxon>
        <taxon>Euteleostomi</taxon>
        <taxon>Mammalia</taxon>
        <taxon>Eutheria</taxon>
        <taxon>Euarchontoglires</taxon>
        <taxon>Glires</taxon>
        <taxon>Rodentia</taxon>
        <taxon>Myomorpha</taxon>
        <taxon>Muroidea</taxon>
        <taxon>Cricetidae</taxon>
        <taxon>Arvicolinae</taxon>
        <taxon>Microtus</taxon>
    </lineage>
</organism>
<protein>
    <submittedName>
        <fullName evidence="9">Contactin-5</fullName>
    </submittedName>
</protein>
<dbReference type="PANTHER" id="PTHR45080">
    <property type="entry name" value="CONTACTIN 5"/>
    <property type="match status" value="1"/>
</dbReference>
<keyword evidence="7" id="KW-0393">Immunoglobulin domain</keyword>
<keyword evidence="4" id="KW-0472">Membrane</keyword>
<dbReference type="GO" id="GO:0043025">
    <property type="term" value="C:neuronal cell body"/>
    <property type="evidence" value="ECO:0007669"/>
    <property type="project" value="TreeGrafter"/>
</dbReference>
<accession>A0A8J6GBY9</accession>
<dbReference type="GO" id="GO:0008046">
    <property type="term" value="F:axon guidance receptor activity"/>
    <property type="evidence" value="ECO:0007669"/>
    <property type="project" value="TreeGrafter"/>
</dbReference>
<dbReference type="GO" id="GO:0050808">
    <property type="term" value="P:synapse organization"/>
    <property type="evidence" value="ECO:0007669"/>
    <property type="project" value="TreeGrafter"/>
</dbReference>
<evidence type="ECO:0000256" key="6">
    <source>
        <dbReference type="ARBA" id="ARBA00023180"/>
    </source>
</evidence>
<evidence type="ECO:0000313" key="9">
    <source>
        <dbReference type="EMBL" id="KAH0507482.1"/>
    </source>
</evidence>
<dbReference type="InterPro" id="IPR013783">
    <property type="entry name" value="Ig-like_fold"/>
</dbReference>
<name>A0A8J6GBY9_MICOH</name>
<proteinExistence type="predicted"/>
<keyword evidence="5" id="KW-1015">Disulfide bond</keyword>
<dbReference type="PROSITE" id="PS50835">
    <property type="entry name" value="IG_LIKE"/>
    <property type="match status" value="2"/>
</dbReference>
<dbReference type="GO" id="GO:0030424">
    <property type="term" value="C:axon"/>
    <property type="evidence" value="ECO:0007669"/>
    <property type="project" value="TreeGrafter"/>
</dbReference>
<evidence type="ECO:0000256" key="3">
    <source>
        <dbReference type="ARBA" id="ARBA00022737"/>
    </source>
</evidence>
<feature type="domain" description="Ig-like" evidence="8">
    <location>
        <begin position="56"/>
        <end position="140"/>
    </location>
</feature>
<evidence type="ECO:0000256" key="5">
    <source>
        <dbReference type="ARBA" id="ARBA00023157"/>
    </source>
</evidence>
<dbReference type="InterPro" id="IPR050958">
    <property type="entry name" value="Cell_Adh-Cytoskel_Orgn"/>
</dbReference>
<dbReference type="InterPro" id="IPR013098">
    <property type="entry name" value="Ig_I-set"/>
</dbReference>
<evidence type="ECO:0000259" key="8">
    <source>
        <dbReference type="PROSITE" id="PS50835"/>
    </source>
</evidence>
<gene>
    <name evidence="9" type="ORF">LTLLF_168725</name>
</gene>
<evidence type="ECO:0000256" key="1">
    <source>
        <dbReference type="ARBA" id="ARBA00004370"/>
    </source>
</evidence>
<dbReference type="InterPro" id="IPR007110">
    <property type="entry name" value="Ig-like_dom"/>
</dbReference>
<dbReference type="InterPro" id="IPR036179">
    <property type="entry name" value="Ig-like_dom_sf"/>
</dbReference>